<feature type="transmembrane region" description="Helical" evidence="2">
    <location>
        <begin position="114"/>
        <end position="134"/>
    </location>
</feature>
<dbReference type="RefSeq" id="WP_096197444.1">
    <property type="nucleotide sequence ID" value="NZ_NRGR01000021.1"/>
</dbReference>
<proteinExistence type="predicted"/>
<feature type="compositionally biased region" description="Acidic residues" evidence="1">
    <location>
        <begin position="33"/>
        <end position="44"/>
    </location>
</feature>
<dbReference type="InterPro" id="IPR022062">
    <property type="entry name" value="DUF3618"/>
</dbReference>
<accession>A0A2A3YGY7</accession>
<keyword evidence="4" id="KW-1185">Reference proteome</keyword>
<feature type="compositionally biased region" description="Basic and acidic residues" evidence="1">
    <location>
        <begin position="98"/>
        <end position="109"/>
    </location>
</feature>
<evidence type="ECO:0000313" key="3">
    <source>
        <dbReference type="EMBL" id="PCC38531.1"/>
    </source>
</evidence>
<dbReference type="Pfam" id="PF12277">
    <property type="entry name" value="DUF3618"/>
    <property type="match status" value="1"/>
</dbReference>
<dbReference type="AlphaFoldDB" id="A0A2A3YGY7"/>
<feature type="region of interest" description="Disordered" evidence="1">
    <location>
        <begin position="81"/>
        <end position="113"/>
    </location>
</feature>
<sequence length="137" mass="14241">MSTAHNGPRAEDIGKPPLRPTDPAGPPDLTPEPADDASPEDIESDIARTRRELANTVSELSRKLDPTAQAQHQVEDIASRVRGQAEHAGQAAQSSISRARDAATGEDGRPSPTAWITLGAGVGILAGLVAIGALRAR</sequence>
<dbReference type="Proteomes" id="UP000218598">
    <property type="component" value="Unassembled WGS sequence"/>
</dbReference>
<organism evidence="3 4">
    <name type="scientific">Brachybacterium alimentarium</name>
    <dbReference type="NCBI Taxonomy" id="47845"/>
    <lineage>
        <taxon>Bacteria</taxon>
        <taxon>Bacillati</taxon>
        <taxon>Actinomycetota</taxon>
        <taxon>Actinomycetes</taxon>
        <taxon>Micrococcales</taxon>
        <taxon>Dermabacteraceae</taxon>
        <taxon>Brachybacterium</taxon>
    </lineage>
</organism>
<gene>
    <name evidence="3" type="ORF">CIK66_13180</name>
</gene>
<evidence type="ECO:0000313" key="4">
    <source>
        <dbReference type="Proteomes" id="UP000218598"/>
    </source>
</evidence>
<evidence type="ECO:0008006" key="5">
    <source>
        <dbReference type="Google" id="ProtNLM"/>
    </source>
</evidence>
<evidence type="ECO:0000256" key="2">
    <source>
        <dbReference type="SAM" id="Phobius"/>
    </source>
</evidence>
<feature type="region of interest" description="Disordered" evidence="1">
    <location>
        <begin position="1"/>
        <end position="48"/>
    </location>
</feature>
<keyword evidence="2" id="KW-0472">Membrane</keyword>
<comment type="caution">
    <text evidence="3">The sequence shown here is derived from an EMBL/GenBank/DDBJ whole genome shotgun (WGS) entry which is preliminary data.</text>
</comment>
<evidence type="ECO:0000256" key="1">
    <source>
        <dbReference type="SAM" id="MobiDB-lite"/>
    </source>
</evidence>
<dbReference type="OrthoDB" id="3218417at2"/>
<dbReference type="EMBL" id="NRGR01000021">
    <property type="protein sequence ID" value="PCC38531.1"/>
    <property type="molecule type" value="Genomic_DNA"/>
</dbReference>
<reference evidence="3 4" key="1">
    <citation type="journal article" date="2017" name="Elife">
        <title>Extensive horizontal gene transfer in cheese-associated bacteria.</title>
        <authorList>
            <person name="Bonham K.S."/>
            <person name="Wolfe B.E."/>
            <person name="Dutton R.J."/>
        </authorList>
    </citation>
    <scope>NUCLEOTIDE SEQUENCE [LARGE SCALE GENOMIC DNA]</scope>
    <source>
        <strain evidence="3 4">341_9</strain>
    </source>
</reference>
<keyword evidence="2" id="KW-0812">Transmembrane</keyword>
<protein>
    <recommendedName>
        <fullName evidence="5">DUF3618 domain-containing protein</fullName>
    </recommendedName>
</protein>
<feature type="compositionally biased region" description="Pro residues" evidence="1">
    <location>
        <begin position="17"/>
        <end position="30"/>
    </location>
</feature>
<keyword evidence="2" id="KW-1133">Transmembrane helix</keyword>
<name>A0A2A3YGY7_9MICO</name>